<dbReference type="EMBL" id="JBHSOZ010000007">
    <property type="protein sequence ID" value="MFC5713840.1"/>
    <property type="molecule type" value="Genomic_DNA"/>
</dbReference>
<organism evidence="2 3">
    <name type="scientific">Thalassorhabdus alkalitolerans</name>
    <dbReference type="NCBI Taxonomy" id="2282697"/>
    <lineage>
        <taxon>Bacteria</taxon>
        <taxon>Bacillati</taxon>
        <taxon>Bacillota</taxon>
        <taxon>Bacilli</taxon>
        <taxon>Bacillales</taxon>
        <taxon>Bacillaceae</taxon>
        <taxon>Thalassorhabdus</taxon>
    </lineage>
</organism>
<comment type="caution">
    <text evidence="2">The sequence shown here is derived from an EMBL/GenBank/DDBJ whole genome shotgun (WGS) entry which is preliminary data.</text>
</comment>
<feature type="compositionally biased region" description="Low complexity" evidence="1">
    <location>
        <begin position="53"/>
        <end position="72"/>
    </location>
</feature>
<sequence>MRFDVSLVSRVSEDIEDSAKRLREIVNSPQELSAELQKIESCVRSLQSLSEGQNQAGANAANAQHAPDQNQT</sequence>
<dbReference type="RefSeq" id="WP_054637100.1">
    <property type="nucleotide sequence ID" value="NZ_JBHSOZ010000007.1"/>
</dbReference>
<keyword evidence="3" id="KW-1185">Reference proteome</keyword>
<name>A0ABW0YR44_9BACI</name>
<protein>
    <submittedName>
        <fullName evidence="2">Uncharacterized protein</fullName>
    </submittedName>
</protein>
<reference evidence="3" key="1">
    <citation type="journal article" date="2019" name="Int. J. Syst. Evol. Microbiol.">
        <title>The Global Catalogue of Microorganisms (GCM) 10K type strain sequencing project: providing services to taxonomists for standard genome sequencing and annotation.</title>
        <authorList>
            <consortium name="The Broad Institute Genomics Platform"/>
            <consortium name="The Broad Institute Genome Sequencing Center for Infectious Disease"/>
            <person name="Wu L."/>
            <person name="Ma J."/>
        </authorList>
    </citation>
    <scope>NUCLEOTIDE SEQUENCE [LARGE SCALE GENOMIC DNA]</scope>
    <source>
        <strain evidence="3">CECT 7184</strain>
    </source>
</reference>
<evidence type="ECO:0000313" key="3">
    <source>
        <dbReference type="Proteomes" id="UP001596142"/>
    </source>
</evidence>
<evidence type="ECO:0000313" key="2">
    <source>
        <dbReference type="EMBL" id="MFC5713840.1"/>
    </source>
</evidence>
<dbReference type="Proteomes" id="UP001596142">
    <property type="component" value="Unassembled WGS sequence"/>
</dbReference>
<evidence type="ECO:0000256" key="1">
    <source>
        <dbReference type="SAM" id="MobiDB-lite"/>
    </source>
</evidence>
<accession>A0ABW0YR44</accession>
<gene>
    <name evidence="2" type="ORF">ACFPU1_13790</name>
</gene>
<proteinExistence type="predicted"/>
<feature type="region of interest" description="Disordered" evidence="1">
    <location>
        <begin position="49"/>
        <end position="72"/>
    </location>
</feature>